<evidence type="ECO:0000256" key="4">
    <source>
        <dbReference type="ARBA" id="ARBA00023242"/>
    </source>
</evidence>
<keyword evidence="4" id="KW-0539">Nucleus</keyword>
<dbReference type="Gene3D" id="2.40.100.10">
    <property type="entry name" value="Cyclophilin-like"/>
    <property type="match status" value="1"/>
</dbReference>
<dbReference type="SUPFAM" id="SSF50891">
    <property type="entry name" value="Cyclophilin-like"/>
    <property type="match status" value="1"/>
</dbReference>
<dbReference type="InterPro" id="IPR007854">
    <property type="entry name" value="Fip1_dom"/>
</dbReference>
<feature type="compositionally biased region" description="Basic and acidic residues" evidence="5">
    <location>
        <begin position="264"/>
        <end position="288"/>
    </location>
</feature>
<evidence type="ECO:0000256" key="6">
    <source>
        <dbReference type="SAM" id="Phobius"/>
    </source>
</evidence>
<feature type="transmembrane region" description="Helical" evidence="6">
    <location>
        <begin position="1093"/>
        <end position="1113"/>
    </location>
</feature>
<feature type="domain" description="PPIase cyclophilin-type" evidence="7">
    <location>
        <begin position="1159"/>
        <end position="1298"/>
    </location>
</feature>
<feature type="compositionally biased region" description="Polar residues" evidence="5">
    <location>
        <begin position="910"/>
        <end position="923"/>
    </location>
</feature>
<comment type="subcellular location">
    <subcellularLocation>
        <location evidence="1">Nucleus</location>
    </subcellularLocation>
</comment>
<feature type="compositionally biased region" description="Basic and acidic residues" evidence="5">
    <location>
        <begin position="396"/>
        <end position="450"/>
    </location>
</feature>
<feature type="compositionally biased region" description="Basic and acidic residues" evidence="5">
    <location>
        <begin position="517"/>
        <end position="530"/>
    </location>
</feature>
<feature type="compositionally biased region" description="Acidic residues" evidence="5">
    <location>
        <begin position="88"/>
        <end position="97"/>
    </location>
</feature>
<keyword evidence="3" id="KW-0507">mRNA processing</keyword>
<keyword evidence="9" id="KW-1185">Reference proteome</keyword>
<keyword evidence="6" id="KW-0472">Membrane</keyword>
<dbReference type="PANTHER" id="PTHR47269">
    <property type="entry name" value="PEPTIDYL-PROLYL CIS-TRANS ISOMERASE CYP21-4"/>
    <property type="match status" value="1"/>
</dbReference>
<sequence length="1302" mass="150031">MDSTDDDFGELYVDDKAHATAFLAGDDVCEESEHTPILPGENKGFEVTEEPESRLEAKKLDDVDKDSSPCVDNNACAANRTEAKEESEYSDSDDDDDLNIVLKEDDSVACGSNASNQRRSVGSWCTMPNSGMVVNGRMTMEDMNPSLGMPQCGYNNFSHTWSRANFHGFEKKPWRNPGVDVNDYFNFGFNEQSWKDYCNPGLKGRAIEVEGGTLGRTPSMDLRYPRELDPDVVIQIPVTADVEELSSMTPVEAGSLSKPSNGESRSEEFHSDIGEDLHSSGDSMKEEVSVGCEDEYTGSFRGEQSTPKENCRRREVTPCDKEVIEEEKEETCWSSDKADSSSVESESSHRDRFRFSPTSSYSVGKTEESEDPGTESSKDGAIDDQREASTPPRRTRFAEHEANSTKCVERSDTGHSRHRRSHEDSSKRHYGRVDYEADRRTKHADASRIPDRDLGKKVCYGRGRSYRDSSRNWQNRPYFTLGKVGTEGRGLPHSDREKRLGRSYSPVDLDRDRGQRIGWRNNKEPSHGRGFDPSNGYKYEAGLKEYTSRSSFNPSQRNSRVSLNKEEDRYGRQHCERRYGRERSPARAYESNKEDRYGRQHCERKYSRERSPGLAYERNKERRPYYQDRIPISDMECRYQFEYCSINGRHNPNQSREDEPYYGRRCDYDYDFPRGRYEDEVQRTESGIPFELAYREMHSFAEVGRREFERYEEDFSEIDRRHHYTTLGWHHDRFVSDNDGHNKYRVQGAWPTPSLPFRDSWQTKGSRGDSWRDETRDFTKREANDRQNNLLYKDAPRDGWTRNLVRGDNVSIQDRLRYDDDDDNWVRRDKRRYQLGDSVREIAHSEHPSYTDEMLVTNIGVSAHDRISIKQRPGYFMSHVHETVERHQRSKKLRRDGNAFIKCQDPIDSTGRQGKLANQSRIRFSNGRDTTEQQGRQKPRKVMGKGNEKAVVKIKGLIEKEEGEIIQEEERKVTGTGIDEERIQESIKKMERRRERFKEPELVAAKFHFQTEQEAKTDVTNQVRPEEAMVCKLASKISNWFWLFEVKYNYGVSVVGLGFFKKSCISCLLLAMARIKPQALLNQSKKKKGPSRISISTIVVCNLVVAVVVLSLVTTYRHWSQRSRNAIETQSQRFEDTNAASEQKSYDLPGYADISTSKGLITVELFKDASPEAVDRQKDHFKGMPFHRVIKNYLVQAGHSQSSIPVEEWTSKGKLRGRLNTSPKHEAFMLGTPKTKGNNNNKDFELLITTAPIPDLNDQLIVFGRVLKGEDVVQEIEEVDTDEHYQPKSQIGIISVILKREL</sequence>
<feature type="compositionally biased region" description="Basic and acidic residues" evidence="5">
    <location>
        <begin position="43"/>
        <end position="67"/>
    </location>
</feature>
<evidence type="ECO:0000256" key="5">
    <source>
        <dbReference type="SAM" id="MobiDB-lite"/>
    </source>
</evidence>
<organism evidence="8 9">
    <name type="scientific">Brassica napus</name>
    <name type="common">Rape</name>
    <dbReference type="NCBI Taxonomy" id="3708"/>
    <lineage>
        <taxon>Eukaryota</taxon>
        <taxon>Viridiplantae</taxon>
        <taxon>Streptophyta</taxon>
        <taxon>Embryophyta</taxon>
        <taxon>Tracheophyta</taxon>
        <taxon>Spermatophyta</taxon>
        <taxon>Magnoliopsida</taxon>
        <taxon>eudicotyledons</taxon>
        <taxon>Gunneridae</taxon>
        <taxon>Pentapetalae</taxon>
        <taxon>rosids</taxon>
        <taxon>malvids</taxon>
        <taxon>Brassicales</taxon>
        <taxon>Brassicaceae</taxon>
        <taxon>Brassiceae</taxon>
        <taxon>Brassica</taxon>
    </lineage>
</organism>
<accession>A0ABQ8DX51</accession>
<dbReference type="InterPro" id="IPR029000">
    <property type="entry name" value="Cyclophilin-like_dom_sf"/>
</dbReference>
<feature type="region of interest" description="Disordered" evidence="5">
    <location>
        <begin position="904"/>
        <end position="946"/>
    </location>
</feature>
<feature type="region of interest" description="Disordered" evidence="5">
    <location>
        <begin position="484"/>
        <end position="509"/>
    </location>
</feature>
<feature type="region of interest" description="Disordered" evidence="5">
    <location>
        <begin position="757"/>
        <end position="777"/>
    </location>
</feature>
<dbReference type="EMBL" id="JAGKQM010000003">
    <property type="protein sequence ID" value="KAH0933920.1"/>
    <property type="molecule type" value="Genomic_DNA"/>
</dbReference>
<name>A0ABQ8DX51_BRANA</name>
<evidence type="ECO:0000256" key="3">
    <source>
        <dbReference type="ARBA" id="ARBA00022664"/>
    </source>
</evidence>
<feature type="region of interest" description="Disordered" evidence="5">
    <location>
        <begin position="245"/>
        <end position="450"/>
    </location>
</feature>
<evidence type="ECO:0000313" key="9">
    <source>
        <dbReference type="Proteomes" id="UP000824890"/>
    </source>
</evidence>
<evidence type="ECO:0000259" key="7">
    <source>
        <dbReference type="PROSITE" id="PS50072"/>
    </source>
</evidence>
<proteinExistence type="inferred from homology"/>
<feature type="compositionally biased region" description="Basic and acidic residues" evidence="5">
    <location>
        <begin position="309"/>
        <end position="322"/>
    </location>
</feature>
<dbReference type="InterPro" id="IPR002130">
    <property type="entry name" value="Cyclophilin-type_PPIase_dom"/>
</dbReference>
<feature type="compositionally biased region" description="Basic and acidic residues" evidence="5">
    <location>
        <begin position="376"/>
        <end position="387"/>
    </location>
</feature>
<feature type="transmembrane region" description="Helical" evidence="6">
    <location>
        <begin position="1048"/>
        <end position="1072"/>
    </location>
</feature>
<feature type="region of interest" description="Disordered" evidence="5">
    <location>
        <begin position="517"/>
        <end position="536"/>
    </location>
</feature>
<reference evidence="8 9" key="1">
    <citation type="submission" date="2021-05" db="EMBL/GenBank/DDBJ databases">
        <title>Genome Assembly of Synthetic Allotetraploid Brassica napus Reveals Homoeologous Exchanges between Subgenomes.</title>
        <authorList>
            <person name="Davis J.T."/>
        </authorList>
    </citation>
    <scope>NUCLEOTIDE SEQUENCE [LARGE SCALE GENOMIC DNA]</scope>
    <source>
        <strain evidence="9">cv. Da-Ae</strain>
        <tissue evidence="8">Seedling</tissue>
    </source>
</reference>
<evidence type="ECO:0000313" key="8">
    <source>
        <dbReference type="EMBL" id="KAH0933920.1"/>
    </source>
</evidence>
<comment type="caution">
    <text evidence="8">The sequence shown here is derived from an EMBL/GenBank/DDBJ whole genome shotgun (WGS) entry which is preliminary data.</text>
</comment>
<feature type="compositionally biased region" description="Polar residues" evidence="5">
    <location>
        <begin position="548"/>
        <end position="562"/>
    </location>
</feature>
<comment type="similarity">
    <text evidence="2">Belongs to the FIP1 family.</text>
</comment>
<feature type="compositionally biased region" description="Basic and acidic residues" evidence="5">
    <location>
        <begin position="563"/>
        <end position="613"/>
    </location>
</feature>
<dbReference type="Pfam" id="PF00160">
    <property type="entry name" value="Pro_isomerase"/>
    <property type="match status" value="1"/>
</dbReference>
<dbReference type="Pfam" id="PF05182">
    <property type="entry name" value="Fip1"/>
    <property type="match status" value="1"/>
</dbReference>
<evidence type="ECO:0000256" key="1">
    <source>
        <dbReference type="ARBA" id="ARBA00004123"/>
    </source>
</evidence>
<evidence type="ECO:0000256" key="2">
    <source>
        <dbReference type="ARBA" id="ARBA00007459"/>
    </source>
</evidence>
<dbReference type="PROSITE" id="PS50072">
    <property type="entry name" value="CSA_PPIASE_2"/>
    <property type="match status" value="1"/>
</dbReference>
<keyword evidence="6" id="KW-1133">Transmembrane helix</keyword>
<dbReference type="Proteomes" id="UP000824890">
    <property type="component" value="Unassembled WGS sequence"/>
</dbReference>
<feature type="compositionally biased region" description="Basic and acidic residues" evidence="5">
    <location>
        <begin position="766"/>
        <end position="777"/>
    </location>
</feature>
<dbReference type="PANTHER" id="PTHR47269:SF5">
    <property type="entry name" value="PPIASE CYCLOPHILIN-TYPE DOMAIN-CONTAINING PROTEIN"/>
    <property type="match status" value="1"/>
</dbReference>
<keyword evidence="6" id="KW-0812">Transmembrane</keyword>
<protein>
    <recommendedName>
        <fullName evidence="7">PPIase cyclophilin-type domain-containing protein</fullName>
    </recommendedName>
</protein>
<feature type="region of interest" description="Disordered" evidence="5">
    <location>
        <begin position="30"/>
        <end position="97"/>
    </location>
</feature>
<gene>
    <name evidence="8" type="ORF">HID58_011037</name>
</gene>
<feature type="compositionally biased region" description="Basic and acidic residues" evidence="5">
    <location>
        <begin position="490"/>
        <end position="500"/>
    </location>
</feature>
<feature type="region of interest" description="Disordered" evidence="5">
    <location>
        <begin position="548"/>
        <end position="613"/>
    </location>
</feature>